<sequence>MIRSWPSLLIGLGIPATAILLGTILVSDTNIFVFGIPLLFFWMFCCFPLTTLCLWISWRFFDRKHYPQDASPLRISRETTAKEDAR</sequence>
<dbReference type="EMBL" id="BLKS01000004">
    <property type="protein sequence ID" value="GFG55270.1"/>
    <property type="molecule type" value="Genomic_DNA"/>
</dbReference>
<dbReference type="Proteomes" id="UP000465302">
    <property type="component" value="Unassembled WGS sequence"/>
</dbReference>
<evidence type="ECO:0000256" key="1">
    <source>
        <dbReference type="SAM" id="Phobius"/>
    </source>
</evidence>
<organism evidence="3 4">
    <name type="scientific">Mycolicibacterium agri</name>
    <name type="common">Mycobacterium agri</name>
    <dbReference type="NCBI Taxonomy" id="36811"/>
    <lineage>
        <taxon>Bacteria</taxon>
        <taxon>Bacillati</taxon>
        <taxon>Actinomycetota</taxon>
        <taxon>Actinomycetes</taxon>
        <taxon>Mycobacteriales</taxon>
        <taxon>Mycobacteriaceae</taxon>
        <taxon>Mycolicibacterium</taxon>
    </lineage>
</organism>
<dbReference type="Pfam" id="PF11755">
    <property type="entry name" value="DUF3311"/>
    <property type="match status" value="1"/>
</dbReference>
<feature type="transmembrane region" description="Helical" evidence="1">
    <location>
        <begin position="31"/>
        <end position="56"/>
    </location>
</feature>
<keyword evidence="1" id="KW-0812">Transmembrane</keyword>
<evidence type="ECO:0000313" key="3">
    <source>
        <dbReference type="EMBL" id="PEG37964.1"/>
    </source>
</evidence>
<evidence type="ECO:0008006" key="6">
    <source>
        <dbReference type="Google" id="ProtNLM"/>
    </source>
</evidence>
<evidence type="ECO:0000313" key="4">
    <source>
        <dbReference type="Proteomes" id="UP000220914"/>
    </source>
</evidence>
<dbReference type="InterPro" id="IPR021741">
    <property type="entry name" value="DUF3311"/>
</dbReference>
<reference evidence="2 5" key="2">
    <citation type="journal article" date="2019" name="Emerg. Microbes Infect.">
        <title>Comprehensive subspecies identification of 175 nontuberculous mycobacteria species based on 7547 genomic profiles.</title>
        <authorList>
            <person name="Matsumoto Y."/>
            <person name="Kinjo T."/>
            <person name="Motooka D."/>
            <person name="Nabeya D."/>
            <person name="Jung N."/>
            <person name="Uechi K."/>
            <person name="Horii T."/>
            <person name="Iida T."/>
            <person name="Fujita J."/>
            <person name="Nakamura S."/>
        </authorList>
    </citation>
    <scope>NUCLEOTIDE SEQUENCE [LARGE SCALE GENOMIC DNA]</scope>
    <source>
        <strain evidence="2 5">JCM 6377</strain>
    </source>
</reference>
<reference evidence="2" key="3">
    <citation type="submission" date="2020-02" db="EMBL/GenBank/DDBJ databases">
        <authorList>
            <person name="Matsumoto Y."/>
            <person name="Motooka D."/>
            <person name="Nakamura S."/>
        </authorList>
    </citation>
    <scope>NUCLEOTIDE SEQUENCE</scope>
    <source>
        <strain evidence="2">JCM 6377</strain>
    </source>
</reference>
<dbReference type="AlphaFoldDB" id="A0A2A7N237"/>
<gene>
    <name evidence="3" type="ORF">CQY20_14710</name>
    <name evidence="2" type="ORF">MAGR_67110</name>
</gene>
<reference evidence="3 4" key="1">
    <citation type="submission" date="2017-10" db="EMBL/GenBank/DDBJ databases">
        <title>The new phylogeny of genus Mycobacterium.</title>
        <authorList>
            <person name="Tortoli E."/>
            <person name="Trovato A."/>
            <person name="Cirillo D.M."/>
        </authorList>
    </citation>
    <scope>NUCLEOTIDE SEQUENCE [LARGE SCALE GENOMIC DNA]</scope>
    <source>
        <strain evidence="3 4">CCUG37673</strain>
    </source>
</reference>
<keyword evidence="1" id="KW-1133">Transmembrane helix</keyword>
<name>A0A2A7N237_MYCAG</name>
<accession>A0A2A7N237</accession>
<protein>
    <recommendedName>
        <fullName evidence="6">DUF3311 domain-containing protein</fullName>
    </recommendedName>
</protein>
<keyword evidence="4" id="KW-1185">Reference proteome</keyword>
<evidence type="ECO:0000313" key="5">
    <source>
        <dbReference type="Proteomes" id="UP000465302"/>
    </source>
</evidence>
<evidence type="ECO:0000313" key="2">
    <source>
        <dbReference type="EMBL" id="GFG55270.1"/>
    </source>
</evidence>
<dbReference type="OrthoDB" id="7275924at2"/>
<comment type="caution">
    <text evidence="3">The sequence shown here is derived from an EMBL/GenBank/DDBJ whole genome shotgun (WGS) entry which is preliminary data.</text>
</comment>
<feature type="transmembrane region" description="Helical" evidence="1">
    <location>
        <begin position="7"/>
        <end position="25"/>
    </location>
</feature>
<dbReference type="EMBL" id="PDCP01000023">
    <property type="protein sequence ID" value="PEG37964.1"/>
    <property type="molecule type" value="Genomic_DNA"/>
</dbReference>
<proteinExistence type="predicted"/>
<keyword evidence="1" id="KW-0472">Membrane</keyword>
<dbReference type="Proteomes" id="UP000220914">
    <property type="component" value="Unassembled WGS sequence"/>
</dbReference>
<dbReference type="RefSeq" id="WP_097940824.1">
    <property type="nucleotide sequence ID" value="NZ_BLKS01000004.1"/>
</dbReference>